<name>A0AAP0PNT2_9MAGN</name>
<dbReference type="PANTHER" id="PTHR32011:SF2">
    <property type="entry name" value="OS08G0472400 PROTEIN"/>
    <property type="match status" value="1"/>
</dbReference>
<dbReference type="Proteomes" id="UP001419268">
    <property type="component" value="Unassembled WGS sequence"/>
</dbReference>
<sequence>MTADIAHVVGLAASRRATSAAATPTSSTAPNLPSFNNNLAHKVITHLRNSSIPVLLASLRLRPLAPRPSSASPSLPTSAPYSPPASPSPRLPRPARPPPPPASNSAPPRPPHRRRLPPNRPQLPLAQILGPKPSHPEKALRIARNALEGPLLIPLFNHRYIPSNPSSLGTPFSSSTRTGSFVCGSDLSDFFERESLFVRLDDNTKHRHFIGSTSNLHHRRSLDSSRTPRWVEFWSDAATDRRRRNSNSSSSSSLSVEYHLAICKQRDLWHCMDNMRHASITSSIATLKKPPTQTRSGHTLWPDLNRRKGEAGRKGGGGWPTMDDDAALSMVGAHCVISVDCGGGEWCRFD</sequence>
<feature type="region of interest" description="Disordered" evidence="1">
    <location>
        <begin position="15"/>
        <end position="35"/>
    </location>
</feature>
<evidence type="ECO:0000313" key="3">
    <source>
        <dbReference type="Proteomes" id="UP001419268"/>
    </source>
</evidence>
<feature type="region of interest" description="Disordered" evidence="1">
    <location>
        <begin position="66"/>
        <end position="136"/>
    </location>
</feature>
<evidence type="ECO:0000256" key="1">
    <source>
        <dbReference type="SAM" id="MobiDB-lite"/>
    </source>
</evidence>
<feature type="region of interest" description="Disordered" evidence="1">
    <location>
        <begin position="288"/>
        <end position="318"/>
    </location>
</feature>
<feature type="compositionally biased region" description="Low complexity" evidence="1">
    <location>
        <begin position="15"/>
        <end position="30"/>
    </location>
</feature>
<keyword evidence="3" id="KW-1185">Reference proteome</keyword>
<feature type="compositionally biased region" description="Low complexity" evidence="1">
    <location>
        <begin position="66"/>
        <end position="80"/>
    </location>
</feature>
<feature type="compositionally biased region" description="Basic and acidic residues" evidence="1">
    <location>
        <begin position="304"/>
        <end position="313"/>
    </location>
</feature>
<accession>A0AAP0PNT2</accession>
<dbReference type="AlphaFoldDB" id="A0AAP0PNT2"/>
<organism evidence="2 3">
    <name type="scientific">Stephania cephalantha</name>
    <dbReference type="NCBI Taxonomy" id="152367"/>
    <lineage>
        <taxon>Eukaryota</taxon>
        <taxon>Viridiplantae</taxon>
        <taxon>Streptophyta</taxon>
        <taxon>Embryophyta</taxon>
        <taxon>Tracheophyta</taxon>
        <taxon>Spermatophyta</taxon>
        <taxon>Magnoliopsida</taxon>
        <taxon>Ranunculales</taxon>
        <taxon>Menispermaceae</taxon>
        <taxon>Menispermoideae</taxon>
        <taxon>Cissampelideae</taxon>
        <taxon>Stephania</taxon>
    </lineage>
</organism>
<feature type="compositionally biased region" description="Pro residues" evidence="1">
    <location>
        <begin position="81"/>
        <end position="102"/>
    </location>
</feature>
<dbReference type="EMBL" id="JBBNAG010000003">
    <property type="protein sequence ID" value="KAK9148645.1"/>
    <property type="molecule type" value="Genomic_DNA"/>
</dbReference>
<gene>
    <name evidence="2" type="ORF">Scep_007402</name>
</gene>
<reference evidence="2 3" key="1">
    <citation type="submission" date="2024-01" db="EMBL/GenBank/DDBJ databases">
        <title>Genome assemblies of Stephania.</title>
        <authorList>
            <person name="Yang L."/>
        </authorList>
    </citation>
    <scope>NUCLEOTIDE SEQUENCE [LARGE SCALE GENOMIC DNA]</scope>
    <source>
        <strain evidence="2">JXDWG</strain>
        <tissue evidence="2">Leaf</tissue>
    </source>
</reference>
<protein>
    <submittedName>
        <fullName evidence="2">Uncharacterized protein</fullName>
    </submittedName>
</protein>
<evidence type="ECO:0000313" key="2">
    <source>
        <dbReference type="EMBL" id="KAK9148645.1"/>
    </source>
</evidence>
<comment type="caution">
    <text evidence="2">The sequence shown here is derived from an EMBL/GenBank/DDBJ whole genome shotgun (WGS) entry which is preliminary data.</text>
</comment>
<feature type="compositionally biased region" description="Polar residues" evidence="1">
    <location>
        <begin position="288"/>
        <end position="297"/>
    </location>
</feature>
<dbReference type="PANTHER" id="PTHR32011">
    <property type="entry name" value="OS08G0472400 PROTEIN"/>
    <property type="match status" value="1"/>
</dbReference>
<proteinExistence type="predicted"/>